<keyword evidence="2" id="KW-0472">Membrane</keyword>
<name>A0AAE0F5U1_9CHLO</name>
<dbReference type="EMBL" id="LGRX02025305">
    <property type="protein sequence ID" value="KAK3252639.1"/>
    <property type="molecule type" value="Genomic_DNA"/>
</dbReference>
<evidence type="ECO:0000256" key="2">
    <source>
        <dbReference type="SAM" id="Phobius"/>
    </source>
</evidence>
<sequence length="260" mass="27978">MNQRTGTYTILKIMLIDTGSMLFVMNQNIVTLLGLVTTLGKASIDTILGSQGTQQHRQWGPGEMMLVICPGTTNEMVLADVTGISPCSNVNFDVLLSVDVLHAMAILTPMKAYTPIRTLKTKDHNNSSHFVATPSWNEPVTPSAQHRQAPPKARWNALFRVAWTAIVIASLLQPAAGALIEVDEANVSPMNTLPVASLLWDLVALLLSIGSIAFIRRRQARQPLPSTAVNAPPGATTATVPTAESPPPTPTSDTRNPMQE</sequence>
<feature type="transmembrane region" description="Helical" evidence="2">
    <location>
        <begin position="192"/>
        <end position="215"/>
    </location>
</feature>
<keyword evidence="4" id="KW-1185">Reference proteome</keyword>
<reference evidence="3 4" key="1">
    <citation type="journal article" date="2015" name="Genome Biol. Evol.">
        <title>Comparative Genomics of a Bacterivorous Green Alga Reveals Evolutionary Causalities and Consequences of Phago-Mixotrophic Mode of Nutrition.</title>
        <authorList>
            <person name="Burns J.A."/>
            <person name="Paasch A."/>
            <person name="Narechania A."/>
            <person name="Kim E."/>
        </authorList>
    </citation>
    <scope>NUCLEOTIDE SEQUENCE [LARGE SCALE GENOMIC DNA]</scope>
    <source>
        <strain evidence="3 4">PLY_AMNH</strain>
    </source>
</reference>
<comment type="caution">
    <text evidence="3">The sequence shown here is derived from an EMBL/GenBank/DDBJ whole genome shotgun (WGS) entry which is preliminary data.</text>
</comment>
<dbReference type="Proteomes" id="UP001190700">
    <property type="component" value="Unassembled WGS sequence"/>
</dbReference>
<protein>
    <submittedName>
        <fullName evidence="3">Uncharacterized protein</fullName>
    </submittedName>
</protein>
<evidence type="ECO:0000313" key="3">
    <source>
        <dbReference type="EMBL" id="KAK3252639.1"/>
    </source>
</evidence>
<keyword evidence="2" id="KW-0812">Transmembrane</keyword>
<evidence type="ECO:0000313" key="4">
    <source>
        <dbReference type="Proteomes" id="UP001190700"/>
    </source>
</evidence>
<gene>
    <name evidence="3" type="ORF">CYMTET_38076</name>
</gene>
<dbReference type="AlphaFoldDB" id="A0AAE0F5U1"/>
<feature type="transmembrane region" description="Helical" evidence="2">
    <location>
        <begin position="157"/>
        <end position="180"/>
    </location>
</feature>
<feature type="region of interest" description="Disordered" evidence="1">
    <location>
        <begin position="224"/>
        <end position="260"/>
    </location>
</feature>
<keyword evidence="2" id="KW-1133">Transmembrane helix</keyword>
<evidence type="ECO:0000256" key="1">
    <source>
        <dbReference type="SAM" id="MobiDB-lite"/>
    </source>
</evidence>
<proteinExistence type="predicted"/>
<feature type="compositionally biased region" description="Low complexity" evidence="1">
    <location>
        <begin position="227"/>
        <end position="243"/>
    </location>
</feature>
<organism evidence="3 4">
    <name type="scientific">Cymbomonas tetramitiformis</name>
    <dbReference type="NCBI Taxonomy" id="36881"/>
    <lineage>
        <taxon>Eukaryota</taxon>
        <taxon>Viridiplantae</taxon>
        <taxon>Chlorophyta</taxon>
        <taxon>Pyramimonadophyceae</taxon>
        <taxon>Pyramimonadales</taxon>
        <taxon>Pyramimonadaceae</taxon>
        <taxon>Cymbomonas</taxon>
    </lineage>
</organism>
<accession>A0AAE0F5U1</accession>